<accession>A0A167FEL4</accession>
<dbReference type="RefSeq" id="WP_063361138.1">
    <property type="nucleotide sequence ID" value="NZ_AUXZ01000064.1"/>
</dbReference>
<evidence type="ECO:0000313" key="3">
    <source>
        <dbReference type="Proteomes" id="UP000076503"/>
    </source>
</evidence>
<keyword evidence="1" id="KW-0472">Membrane</keyword>
<name>A0A167FEL4_9GAMM</name>
<protein>
    <submittedName>
        <fullName evidence="2">Uncharacterized protein</fullName>
    </submittedName>
</protein>
<dbReference type="PATRIC" id="fig|1365251.3.peg.1563"/>
<dbReference type="Proteomes" id="UP000076503">
    <property type="component" value="Unassembled WGS sequence"/>
</dbReference>
<gene>
    <name evidence="2" type="ORF">N476_02000</name>
</gene>
<evidence type="ECO:0000256" key="1">
    <source>
        <dbReference type="SAM" id="Phobius"/>
    </source>
</evidence>
<organism evidence="2 3">
    <name type="scientific">Pseudoalteromonas luteoviolacea H33</name>
    <dbReference type="NCBI Taxonomy" id="1365251"/>
    <lineage>
        <taxon>Bacteria</taxon>
        <taxon>Pseudomonadati</taxon>
        <taxon>Pseudomonadota</taxon>
        <taxon>Gammaproteobacteria</taxon>
        <taxon>Alteromonadales</taxon>
        <taxon>Pseudoalteromonadaceae</taxon>
        <taxon>Pseudoalteromonas</taxon>
    </lineage>
</organism>
<dbReference type="EMBL" id="AUXZ01000064">
    <property type="protein sequence ID" value="KZN52131.1"/>
    <property type="molecule type" value="Genomic_DNA"/>
</dbReference>
<reference evidence="2 3" key="1">
    <citation type="submission" date="2013-07" db="EMBL/GenBank/DDBJ databases">
        <title>Comparative Genomic and Metabolomic Analysis of Twelve Strains of Pseudoalteromonas luteoviolacea.</title>
        <authorList>
            <person name="Vynne N.G."/>
            <person name="Mansson M."/>
            <person name="Gram L."/>
        </authorList>
    </citation>
    <scope>NUCLEOTIDE SEQUENCE [LARGE SCALE GENOMIC DNA]</scope>
    <source>
        <strain evidence="2 3">H33</strain>
    </source>
</reference>
<comment type="caution">
    <text evidence="2">The sequence shown here is derived from an EMBL/GenBank/DDBJ whole genome shotgun (WGS) entry which is preliminary data.</text>
</comment>
<evidence type="ECO:0000313" key="2">
    <source>
        <dbReference type="EMBL" id="KZN52131.1"/>
    </source>
</evidence>
<proteinExistence type="predicted"/>
<dbReference type="AlphaFoldDB" id="A0A167FEL4"/>
<keyword evidence="1" id="KW-1133">Transmembrane helix</keyword>
<sequence length="70" mass="7645">MTFKSLALPLITCFSLLAFSYLSSVLGHGSTGFILLALSIFSFSIVSFIQSSRDSHTPMRASSRQLKEAK</sequence>
<keyword evidence="1" id="KW-0812">Transmembrane</keyword>
<feature type="transmembrane region" description="Helical" evidence="1">
    <location>
        <begin position="32"/>
        <end position="50"/>
    </location>
</feature>